<protein>
    <recommendedName>
        <fullName evidence="4">Anti-sigma factor</fullName>
    </recommendedName>
</protein>
<dbReference type="KEGG" id="bgp:BGL_1c11360"/>
<reference evidence="2 3" key="2">
    <citation type="journal article" date="2016" name="Appl. Microbiol. Biotechnol.">
        <title>Mutations improving production and secretion of extracellular lipase by Burkholderia glumae PG1.</title>
        <authorList>
            <person name="Knapp A."/>
            <person name="Voget S."/>
            <person name="Gao R."/>
            <person name="Zaburannyi N."/>
            <person name="Krysciak D."/>
            <person name="Breuer M."/>
            <person name="Hauer B."/>
            <person name="Streit W.R."/>
            <person name="Muller R."/>
            <person name="Daniel R."/>
            <person name="Jaeger K.E."/>
        </authorList>
    </citation>
    <scope>NUCLEOTIDE SEQUENCE [LARGE SCALE GENOMIC DNA]</scope>
    <source>
        <strain evidence="2 3">PG1</strain>
    </source>
</reference>
<evidence type="ECO:0008006" key="4">
    <source>
        <dbReference type="Google" id="ProtNLM"/>
    </source>
</evidence>
<keyword evidence="3" id="KW-1185">Reference proteome</keyword>
<sequence length="310" mass="32459">MRIDETLLIAYTDGTLPPAQFAGVASLVAGSAEAARIVRLLRASQLDYRAAFAAQPLPPLPAALARDVGRLVGDWREPRAATRDGAGRVDGIEAADEAGDAASGNDRGTGVHAAGMPAASHAAPPRDPPGRPRARTFARPPSPASLPWLLAARAGPLLRAGPDAGLAPWVEAALGYQRLHTRDTAHRTRLDAADAAGLVATIRERDGLDPRLPELAAAGLQLRAVQRLKFHGRPLARFVYLPRRGAPVALCVIGEARRDAGVTARSIGAMHVVTWRRAGLGYALIGARGDLDLAALGRRLAADAKDGAPR</sequence>
<evidence type="ECO:0000256" key="1">
    <source>
        <dbReference type="SAM" id="MobiDB-lite"/>
    </source>
</evidence>
<reference evidence="3" key="1">
    <citation type="submission" date="2011-03" db="EMBL/GenBank/DDBJ databases">
        <authorList>
            <person name="Voget S."/>
            <person name="Streit W.R."/>
            <person name="Jaeger K.E."/>
            <person name="Daniel R."/>
        </authorList>
    </citation>
    <scope>NUCLEOTIDE SEQUENCE [LARGE SCALE GENOMIC DNA]</scope>
    <source>
        <strain evidence="3">PG1</strain>
    </source>
</reference>
<feature type="compositionally biased region" description="Low complexity" evidence="1">
    <location>
        <begin position="113"/>
        <end position="123"/>
    </location>
</feature>
<dbReference type="RefSeq" id="WP_042624347.1">
    <property type="nucleotide sequence ID" value="NZ_CP002580.1"/>
</dbReference>
<dbReference type="Proteomes" id="UP000031838">
    <property type="component" value="Chromosome 1"/>
</dbReference>
<organism evidence="2 3">
    <name type="scientific">Burkholderia plantarii</name>
    <dbReference type="NCBI Taxonomy" id="41899"/>
    <lineage>
        <taxon>Bacteria</taxon>
        <taxon>Pseudomonadati</taxon>
        <taxon>Pseudomonadota</taxon>
        <taxon>Betaproteobacteria</taxon>
        <taxon>Burkholderiales</taxon>
        <taxon>Burkholderiaceae</taxon>
        <taxon>Burkholderia</taxon>
    </lineage>
</organism>
<name>A0A0B6RQK0_BURPL</name>
<dbReference type="HOGENOM" id="CLU_893323_0_0_4"/>
<accession>A0A0B6RQK0</accession>
<evidence type="ECO:0000313" key="2">
    <source>
        <dbReference type="EMBL" id="AJK45658.1"/>
    </source>
</evidence>
<proteinExistence type="predicted"/>
<gene>
    <name evidence="2" type="ORF">BGL_1c11360</name>
</gene>
<dbReference type="EMBL" id="CP002580">
    <property type="protein sequence ID" value="AJK45658.1"/>
    <property type="molecule type" value="Genomic_DNA"/>
</dbReference>
<evidence type="ECO:0000313" key="3">
    <source>
        <dbReference type="Proteomes" id="UP000031838"/>
    </source>
</evidence>
<dbReference type="AlphaFoldDB" id="A0A0B6RQK0"/>
<feature type="region of interest" description="Disordered" evidence="1">
    <location>
        <begin position="97"/>
        <end position="140"/>
    </location>
</feature>